<proteinExistence type="predicted"/>
<dbReference type="Pfam" id="PF21349">
    <property type="entry name" value="RUBY_RBDX"/>
    <property type="match status" value="1"/>
</dbReference>
<evidence type="ECO:0000313" key="8">
    <source>
        <dbReference type="EMBL" id="CAK9235123.1"/>
    </source>
</evidence>
<keyword evidence="6" id="KW-0732">Signal</keyword>
<dbReference type="InterPro" id="IPR024934">
    <property type="entry name" value="Rubredoxin-like_dom"/>
</dbReference>
<reference evidence="8" key="1">
    <citation type="submission" date="2024-02" db="EMBL/GenBank/DDBJ databases">
        <authorList>
            <consortium name="ELIXIR-Norway"/>
            <consortium name="Elixir Norway"/>
        </authorList>
    </citation>
    <scope>NUCLEOTIDE SEQUENCE</scope>
</reference>
<keyword evidence="9" id="KW-1185">Reference proteome</keyword>
<evidence type="ECO:0000256" key="1">
    <source>
        <dbReference type="ARBA" id="ARBA00022448"/>
    </source>
</evidence>
<dbReference type="SUPFAM" id="SSF57802">
    <property type="entry name" value="Rubredoxin-like"/>
    <property type="match status" value="1"/>
</dbReference>
<evidence type="ECO:0000256" key="4">
    <source>
        <dbReference type="ARBA" id="ARBA00023004"/>
    </source>
</evidence>
<keyword evidence="5" id="KW-0812">Transmembrane</keyword>
<dbReference type="CDD" id="cd00730">
    <property type="entry name" value="rubredoxin"/>
    <property type="match status" value="1"/>
</dbReference>
<evidence type="ECO:0000256" key="6">
    <source>
        <dbReference type="SAM" id="SignalP"/>
    </source>
</evidence>
<protein>
    <recommendedName>
        <fullName evidence="7">Rubredoxin-like domain-containing protein</fullName>
    </recommendedName>
</protein>
<gene>
    <name evidence="8" type="ORF">CSSPTR1EN2_LOCUS22559</name>
</gene>
<keyword evidence="1" id="KW-0813">Transport</keyword>
<evidence type="ECO:0000256" key="5">
    <source>
        <dbReference type="SAM" id="Phobius"/>
    </source>
</evidence>
<dbReference type="EMBL" id="OZ019900">
    <property type="protein sequence ID" value="CAK9235123.1"/>
    <property type="molecule type" value="Genomic_DNA"/>
</dbReference>
<keyword evidence="3" id="KW-0249">Electron transport</keyword>
<dbReference type="PROSITE" id="PS50903">
    <property type="entry name" value="RUBREDOXIN_LIKE"/>
    <property type="match status" value="1"/>
</dbReference>
<evidence type="ECO:0000259" key="7">
    <source>
        <dbReference type="PROSITE" id="PS50903"/>
    </source>
</evidence>
<evidence type="ECO:0000313" key="9">
    <source>
        <dbReference type="Proteomes" id="UP001497512"/>
    </source>
</evidence>
<keyword evidence="2" id="KW-0479">Metal-binding</keyword>
<feature type="transmembrane region" description="Helical" evidence="5">
    <location>
        <begin position="159"/>
        <end position="182"/>
    </location>
</feature>
<feature type="domain" description="Rubredoxin-like" evidence="7">
    <location>
        <begin position="92"/>
        <end position="132"/>
    </location>
</feature>
<sequence>MAALSLVSVKAVAAAAGLHTQQQQQQQQRGVQSGRIFKSEGLSLPSDRMALKSAFHNGGGGGSSGLLIGSQGVDASIAAGRSRVTMRVATTKGAYICRDCGYIYTDRKPFESLPNDYSCPVCAAPKRRFKPYELPVAKNPNDVRVRKARKEELKKSDSALGSGLPVAIAFGIVGLIGTFVYLNSTL</sequence>
<organism evidence="8 9">
    <name type="scientific">Sphagnum troendelagicum</name>
    <dbReference type="NCBI Taxonomy" id="128251"/>
    <lineage>
        <taxon>Eukaryota</taxon>
        <taxon>Viridiplantae</taxon>
        <taxon>Streptophyta</taxon>
        <taxon>Embryophyta</taxon>
        <taxon>Bryophyta</taxon>
        <taxon>Sphagnophytina</taxon>
        <taxon>Sphagnopsida</taxon>
        <taxon>Sphagnales</taxon>
        <taxon>Sphagnaceae</taxon>
        <taxon>Sphagnum</taxon>
    </lineage>
</organism>
<accession>A0ABP0V3I3</accession>
<dbReference type="Proteomes" id="UP001497512">
    <property type="component" value="Chromosome 8"/>
</dbReference>
<dbReference type="InterPro" id="IPR048574">
    <property type="entry name" value="RUBY_RBDX"/>
</dbReference>
<evidence type="ECO:0000256" key="2">
    <source>
        <dbReference type="ARBA" id="ARBA00022723"/>
    </source>
</evidence>
<feature type="chain" id="PRO_5046889477" description="Rubredoxin-like domain-containing protein" evidence="6">
    <location>
        <begin position="18"/>
        <end position="186"/>
    </location>
</feature>
<name>A0ABP0V3I3_9BRYO</name>
<evidence type="ECO:0000256" key="3">
    <source>
        <dbReference type="ARBA" id="ARBA00022982"/>
    </source>
</evidence>
<dbReference type="InterPro" id="IPR024935">
    <property type="entry name" value="Rubredoxin_dom"/>
</dbReference>
<dbReference type="Gene3D" id="2.20.28.10">
    <property type="match status" value="1"/>
</dbReference>
<keyword evidence="5" id="KW-0472">Membrane</keyword>
<dbReference type="PANTHER" id="PTHR48136:SF1">
    <property type="entry name" value="RUBREDOXIN-LIKE SUPERFAMILY PROTEIN"/>
    <property type="match status" value="1"/>
</dbReference>
<keyword evidence="5" id="KW-1133">Transmembrane helix</keyword>
<feature type="signal peptide" evidence="6">
    <location>
        <begin position="1"/>
        <end position="17"/>
    </location>
</feature>
<keyword evidence="4" id="KW-0408">Iron</keyword>
<dbReference type="PANTHER" id="PTHR48136">
    <property type="entry name" value="RUBREDOXIN-LIKE SUPERFAMILY PROTEIN"/>
    <property type="match status" value="1"/>
</dbReference>